<dbReference type="Pfam" id="PF06067">
    <property type="entry name" value="DUF932"/>
    <property type="match status" value="1"/>
</dbReference>
<sequence length="354" mass="38197">MPHEGKTGVDNIELFQDGRAGFYGARTPAWHRLGTTTEKAVRAEQALHLAGLDNWNVTTRPVFTTGPDGQPVALTKHRATVRRTPGTPAGSFDALGVVGTDYQVIQNEEAFNFLTELVEDGDAEFETAGSLQGGARVFVTMRVPEIVTVAGHDHINLYLAVTTSHDGQSAFTAIPTPVRVVCQNTLTLALRNARSRYRVQHRPGQAPSAEDAREMLGITVAGGLDLVAAAEEMLKLSVSNAEFDEIVAREFVPMPSNASDKQRENRTVDRRGLAYFFRDAATQDLGRNTAWAAFNAVAEWSEWSKPKNPHAAGSAESAIIGDIAAVRQKAWNLFAPSQYTSVGGRGAPVSISAN</sequence>
<keyword evidence="2" id="KW-1185">Reference proteome</keyword>
<reference evidence="1 2" key="1">
    <citation type="submission" date="2019-10" db="EMBL/GenBank/DDBJ databases">
        <title>Georgenia wutianyii sp. nov. and Georgenia yuyongxinii sp. nov. isolated from plateau pika (Ochotona curzoniae) in the Qinghai-Tibet plateau of China.</title>
        <authorList>
            <person name="Tian Z."/>
        </authorList>
    </citation>
    <scope>NUCLEOTIDE SEQUENCE [LARGE SCALE GENOMIC DNA]</scope>
    <source>
        <strain evidence="1 2">JCM 19765</strain>
    </source>
</reference>
<organism evidence="1 2">
    <name type="scientific">Georgenia subflava</name>
    <dbReference type="NCBI Taxonomy" id="1622177"/>
    <lineage>
        <taxon>Bacteria</taxon>
        <taxon>Bacillati</taxon>
        <taxon>Actinomycetota</taxon>
        <taxon>Actinomycetes</taxon>
        <taxon>Micrococcales</taxon>
        <taxon>Bogoriellaceae</taxon>
        <taxon>Georgenia</taxon>
    </lineage>
</organism>
<dbReference type="EMBL" id="WHPC01000002">
    <property type="protein sequence ID" value="MPV35651.1"/>
    <property type="molecule type" value="Genomic_DNA"/>
</dbReference>
<dbReference type="AlphaFoldDB" id="A0A6N7EE95"/>
<evidence type="ECO:0000313" key="1">
    <source>
        <dbReference type="EMBL" id="MPV35651.1"/>
    </source>
</evidence>
<name>A0A6N7EE95_9MICO</name>
<comment type="caution">
    <text evidence="1">The sequence shown here is derived from an EMBL/GenBank/DDBJ whole genome shotgun (WGS) entry which is preliminary data.</text>
</comment>
<protein>
    <submittedName>
        <fullName evidence="1">DUF932 domain-containing protein</fullName>
    </submittedName>
</protein>
<dbReference type="InterPro" id="IPR017686">
    <property type="entry name" value="Phg/plasmid-like_prot"/>
</dbReference>
<proteinExistence type="predicted"/>
<dbReference type="Proteomes" id="UP000437709">
    <property type="component" value="Unassembled WGS sequence"/>
</dbReference>
<gene>
    <name evidence="1" type="ORF">GB881_01060</name>
</gene>
<dbReference type="NCBIfam" id="TIGR03299">
    <property type="entry name" value="LGT_TIGR03299"/>
    <property type="match status" value="1"/>
</dbReference>
<evidence type="ECO:0000313" key="2">
    <source>
        <dbReference type="Proteomes" id="UP000437709"/>
    </source>
</evidence>
<dbReference type="InterPro" id="IPR026325">
    <property type="entry name" value="DUF932"/>
</dbReference>
<accession>A0A6N7EE95</accession>